<dbReference type="AlphaFoldDB" id="A0A6A4H6S6"/>
<dbReference type="Proteomes" id="UP000799118">
    <property type="component" value="Unassembled WGS sequence"/>
</dbReference>
<evidence type="ECO:0000256" key="1">
    <source>
        <dbReference type="PIRSR" id="PIRSR002703-1"/>
    </source>
</evidence>
<feature type="disulfide bond" evidence="1">
    <location>
        <begin position="152"/>
        <end position="219"/>
    </location>
</feature>
<feature type="disulfide bond" evidence="1">
    <location>
        <begin position="160"/>
        <end position="177"/>
    </location>
</feature>
<accession>A0A6A4H6S6</accession>
<name>A0A6A4H6S6_9AGAR</name>
<dbReference type="Gene3D" id="2.60.110.10">
    <property type="entry name" value="Thaumatin"/>
    <property type="match status" value="1"/>
</dbReference>
<keyword evidence="3" id="KW-1185">Reference proteome</keyword>
<dbReference type="Pfam" id="PF00314">
    <property type="entry name" value="Thaumatin"/>
    <property type="match status" value="1"/>
</dbReference>
<dbReference type="InterPro" id="IPR001938">
    <property type="entry name" value="Thaumatin"/>
</dbReference>
<dbReference type="SMART" id="SM00205">
    <property type="entry name" value="THN"/>
    <property type="match status" value="1"/>
</dbReference>
<dbReference type="OrthoDB" id="430315at2759"/>
<protein>
    <submittedName>
        <fullName evidence="2">Thaumatin-like protein</fullName>
    </submittedName>
</protein>
<proteinExistence type="predicted"/>
<dbReference type="PROSITE" id="PS51367">
    <property type="entry name" value="THAUMATIN_2"/>
    <property type="match status" value="1"/>
</dbReference>
<feature type="non-terminal residue" evidence="2">
    <location>
        <position position="1"/>
    </location>
</feature>
<evidence type="ECO:0000313" key="2">
    <source>
        <dbReference type="EMBL" id="KAE9393418.1"/>
    </source>
</evidence>
<feature type="disulfide bond" evidence="1">
    <location>
        <begin position="181"/>
        <end position="190"/>
    </location>
</feature>
<feature type="disulfide bond" evidence="1">
    <location>
        <begin position="89"/>
        <end position="95"/>
    </location>
</feature>
<dbReference type="SUPFAM" id="SSF49870">
    <property type="entry name" value="Osmotin, thaumatin-like protein"/>
    <property type="match status" value="1"/>
</dbReference>
<feature type="disulfide bond" evidence="1">
    <location>
        <begin position="72"/>
        <end position="84"/>
    </location>
</feature>
<dbReference type="InterPro" id="IPR037176">
    <property type="entry name" value="Osmotin/thaumatin-like_sf"/>
</dbReference>
<feature type="non-terminal residue" evidence="2">
    <location>
        <position position="227"/>
    </location>
</feature>
<dbReference type="PANTHER" id="PTHR31048">
    <property type="entry name" value="OS03G0233200 PROTEIN"/>
    <property type="match status" value="1"/>
</dbReference>
<dbReference type="EMBL" id="ML769572">
    <property type="protein sequence ID" value="KAE9393418.1"/>
    <property type="molecule type" value="Genomic_DNA"/>
</dbReference>
<dbReference type="PIRSF" id="PIRSF002703">
    <property type="entry name" value="Thaumatin"/>
    <property type="match status" value="1"/>
</dbReference>
<organism evidence="2 3">
    <name type="scientific">Gymnopus androsaceus JB14</name>
    <dbReference type="NCBI Taxonomy" id="1447944"/>
    <lineage>
        <taxon>Eukaryota</taxon>
        <taxon>Fungi</taxon>
        <taxon>Dikarya</taxon>
        <taxon>Basidiomycota</taxon>
        <taxon>Agaricomycotina</taxon>
        <taxon>Agaricomycetes</taxon>
        <taxon>Agaricomycetidae</taxon>
        <taxon>Agaricales</taxon>
        <taxon>Marasmiineae</taxon>
        <taxon>Omphalotaceae</taxon>
        <taxon>Gymnopus</taxon>
    </lineage>
</organism>
<sequence length="227" mass="23850">TVSLATSAMANACTMTVKNNCDVTIWSMYTSGNFNPTTQLPVGDWEATAGSSVSFTVPDNWTSGRIWGRTNCDFDNNTDGAMACVTGACNGGLECATSGGTLKDCGYKEIRIQDSKLGGAGGSCVRKTEELVNRFNIPMEITNMANCNIASCPADLNTDCPSELQGPTGSNGTLAGCKSACDVGLGGDACTRLICMLHRQPQHHSSSGVPDYNYFKGNCPDAYAYAL</sequence>
<evidence type="ECO:0000313" key="3">
    <source>
        <dbReference type="Proteomes" id="UP000799118"/>
    </source>
</evidence>
<reference evidence="2" key="1">
    <citation type="journal article" date="2019" name="Environ. Microbiol.">
        <title>Fungal ecological strategies reflected in gene transcription - a case study of two litter decomposers.</title>
        <authorList>
            <person name="Barbi F."/>
            <person name="Kohler A."/>
            <person name="Barry K."/>
            <person name="Baskaran P."/>
            <person name="Daum C."/>
            <person name="Fauchery L."/>
            <person name="Ihrmark K."/>
            <person name="Kuo A."/>
            <person name="LaButti K."/>
            <person name="Lipzen A."/>
            <person name="Morin E."/>
            <person name="Grigoriev I.V."/>
            <person name="Henrissat B."/>
            <person name="Lindahl B."/>
            <person name="Martin F."/>
        </authorList>
    </citation>
    <scope>NUCLEOTIDE SEQUENCE</scope>
    <source>
        <strain evidence="2">JB14</strain>
    </source>
</reference>
<keyword evidence="1" id="KW-1015">Disulfide bond</keyword>
<gene>
    <name evidence="2" type="ORF">BT96DRAFT_762854</name>
</gene>